<accession>Q6IHQ6</accession>
<dbReference type="ExpressionAtlas" id="Q6IHQ6">
    <property type="expression patterns" value="baseline and differential"/>
</dbReference>
<organism evidence="2">
    <name type="scientific">Drosophila melanogaster</name>
    <name type="common">Fruit fly</name>
    <dbReference type="NCBI Taxonomy" id="7227"/>
    <lineage>
        <taxon>Eukaryota</taxon>
        <taxon>Metazoa</taxon>
        <taxon>Ecdysozoa</taxon>
        <taxon>Arthropoda</taxon>
        <taxon>Hexapoda</taxon>
        <taxon>Insecta</taxon>
        <taxon>Pterygota</taxon>
        <taxon>Neoptera</taxon>
        <taxon>Endopterygota</taxon>
        <taxon>Diptera</taxon>
        <taxon>Brachycera</taxon>
        <taxon>Muscomorpha</taxon>
        <taxon>Ephydroidea</taxon>
        <taxon>Drosophilidae</taxon>
        <taxon>Drosophila</taxon>
        <taxon>Sophophora</taxon>
    </lineage>
</organism>
<feature type="region of interest" description="Disordered" evidence="1">
    <location>
        <begin position="42"/>
        <end position="64"/>
    </location>
</feature>
<dbReference type="AlphaFoldDB" id="Q6IHQ6"/>
<evidence type="ECO:0000313" key="2">
    <source>
        <dbReference type="EMBL" id="DAA03559.1"/>
    </source>
</evidence>
<feature type="compositionally biased region" description="Low complexity" evidence="1">
    <location>
        <begin position="50"/>
        <end position="64"/>
    </location>
</feature>
<dbReference type="OrthoDB" id="8196563at2759"/>
<dbReference type="VEuPathDB" id="VectorBase:FBgn0052982"/>
<sequence length="129" mass="14275">MTMMMMGMKKETAPWHQMWTHMKRLSHASKVNSTSSLTAQKTDVGVGHHPNMTPNATATTTATGTMTSTPGKCILFPDKTASLKSSMYTQQVYFRPDMRHSKMPAIDFAKATPRKNAKIKKGTSAPQNQ</sequence>
<reference evidence="2" key="1">
    <citation type="journal article" date="2003" name="Genome Biol.">
        <title>An integrated gene annotation and transcriptional profiling approach towards the full gene content of the Drosophila genome.</title>
        <authorList>
            <person name="Hild M."/>
            <person name="Beckmann B."/>
            <person name="Haas S.A."/>
            <person name="Koch B."/>
            <person name="Solovyev V."/>
            <person name="Busold C."/>
            <person name="Fellenberg K."/>
            <person name="Boutros M."/>
            <person name="Vingron M."/>
            <person name="Sauer F."/>
            <person name="Hoheisel J.D."/>
            <person name="Paro R."/>
        </authorList>
    </citation>
    <scope>NUCLEOTIDE SEQUENCE</scope>
</reference>
<evidence type="ECO:0000256" key="1">
    <source>
        <dbReference type="SAM" id="MobiDB-lite"/>
    </source>
</evidence>
<proteinExistence type="predicted"/>
<protein>
    <submittedName>
        <fullName evidence="2">HDC01575</fullName>
    </submittedName>
</protein>
<gene>
    <name evidence="2" type="ORF">HDC01575</name>
</gene>
<dbReference type="EMBL" id="BK003360">
    <property type="protein sequence ID" value="DAA03559.1"/>
    <property type="molecule type" value="Genomic_DNA"/>
</dbReference>
<name>Q6IHQ6_DROME</name>